<comment type="caution">
    <text evidence="1">The sequence shown here is derived from an EMBL/GenBank/DDBJ whole genome shotgun (WGS) entry which is preliminary data.</text>
</comment>
<organism evidence="1 2">
    <name type="scientific">Pectobacterium odoriferum</name>
    <dbReference type="NCBI Taxonomy" id="78398"/>
    <lineage>
        <taxon>Bacteria</taxon>
        <taxon>Pseudomonadati</taxon>
        <taxon>Pseudomonadota</taxon>
        <taxon>Gammaproteobacteria</taxon>
        <taxon>Enterobacterales</taxon>
        <taxon>Pectobacteriaceae</taxon>
        <taxon>Pectobacterium</taxon>
    </lineage>
</organism>
<proteinExistence type="predicted"/>
<gene>
    <name evidence="1" type="ORF">BV926_16685</name>
</gene>
<accession>A0ABD6VMH5</accession>
<evidence type="ECO:0000313" key="2">
    <source>
        <dbReference type="Proteomes" id="UP000237274"/>
    </source>
</evidence>
<protein>
    <submittedName>
        <fullName evidence="1">Uncharacterized protein</fullName>
    </submittedName>
</protein>
<dbReference type="AlphaFoldDB" id="A0ABD6VMH5"/>
<evidence type="ECO:0000313" key="1">
    <source>
        <dbReference type="EMBL" id="POE25421.1"/>
    </source>
</evidence>
<dbReference type="EMBL" id="MTAO01000012">
    <property type="protein sequence ID" value="POE25421.1"/>
    <property type="molecule type" value="Genomic_DNA"/>
</dbReference>
<dbReference type="Proteomes" id="UP000237274">
    <property type="component" value="Unassembled WGS sequence"/>
</dbReference>
<name>A0ABD6VMH5_9GAMM</name>
<sequence>MTGGGGDFDKPASRVIAVVQGIVWCGFFDEQSASVIQEVAGFAFAITDGVWGDNGVIRRAVK</sequence>
<reference evidence="1 2" key="1">
    <citation type="submission" date="2017-01" db="EMBL/GenBank/DDBJ databases">
        <title>Comparative Genomics of 38 Pectobacterium strains comprising three species revealed the characteristics of Pectobacterium carotovorum.</title>
        <authorList>
            <person name="Xie H."/>
            <person name="Ma Y."/>
            <person name="Li X."/>
        </authorList>
    </citation>
    <scope>NUCLEOTIDE SEQUENCE [LARGE SCALE GENOMIC DNA]</scope>
    <source>
        <strain evidence="1 2">Q142</strain>
    </source>
</reference>